<dbReference type="InterPro" id="IPR003653">
    <property type="entry name" value="Peptidase_C48_C"/>
</dbReference>
<dbReference type="GO" id="GO:0016929">
    <property type="term" value="F:deSUMOylase activity"/>
    <property type="evidence" value="ECO:0007669"/>
    <property type="project" value="TreeGrafter"/>
</dbReference>
<proteinExistence type="inferred from homology"/>
<comment type="similarity">
    <text evidence="1">Belongs to the peptidase C48 family.</text>
</comment>
<feature type="compositionally biased region" description="Basic and acidic residues" evidence="5">
    <location>
        <begin position="194"/>
        <end position="203"/>
    </location>
</feature>
<gene>
    <name evidence="7" type="ORF">PAHAL_3G124600</name>
</gene>
<dbReference type="Proteomes" id="UP000243499">
    <property type="component" value="Chromosome 3"/>
</dbReference>
<evidence type="ECO:0000313" key="7">
    <source>
        <dbReference type="EMBL" id="PVH61795.1"/>
    </source>
</evidence>
<dbReference type="PROSITE" id="PS50600">
    <property type="entry name" value="ULP_PROTEASE"/>
    <property type="match status" value="1"/>
</dbReference>
<keyword evidence="3" id="KW-0378">Hydrolase</keyword>
<dbReference type="Pfam" id="PF02902">
    <property type="entry name" value="Peptidase_C48"/>
    <property type="match status" value="1"/>
</dbReference>
<name>A0A2T8KHY7_9POAL</name>
<organism evidence="7">
    <name type="scientific">Panicum hallii</name>
    <dbReference type="NCBI Taxonomy" id="206008"/>
    <lineage>
        <taxon>Eukaryota</taxon>
        <taxon>Viridiplantae</taxon>
        <taxon>Streptophyta</taxon>
        <taxon>Embryophyta</taxon>
        <taxon>Tracheophyta</taxon>
        <taxon>Spermatophyta</taxon>
        <taxon>Magnoliopsida</taxon>
        <taxon>Liliopsida</taxon>
        <taxon>Poales</taxon>
        <taxon>Poaceae</taxon>
        <taxon>PACMAD clade</taxon>
        <taxon>Panicoideae</taxon>
        <taxon>Panicodae</taxon>
        <taxon>Paniceae</taxon>
        <taxon>Panicinae</taxon>
        <taxon>Panicum</taxon>
        <taxon>Panicum sect. Panicum</taxon>
    </lineage>
</organism>
<feature type="domain" description="Ubiquitin-like protease family profile" evidence="6">
    <location>
        <begin position="279"/>
        <end position="443"/>
    </location>
</feature>
<protein>
    <recommendedName>
        <fullName evidence="6">Ubiquitin-like protease family profile domain-containing protein</fullName>
    </recommendedName>
</protein>
<dbReference type="GO" id="GO:0016926">
    <property type="term" value="P:protein desumoylation"/>
    <property type="evidence" value="ECO:0007669"/>
    <property type="project" value="TreeGrafter"/>
</dbReference>
<reference evidence="7" key="1">
    <citation type="submission" date="2018-04" db="EMBL/GenBank/DDBJ databases">
        <title>WGS assembly of Panicum hallii.</title>
        <authorList>
            <person name="Lovell J."/>
            <person name="Jenkins J."/>
            <person name="Lowry D."/>
            <person name="Mamidi S."/>
            <person name="Sreedasyam A."/>
            <person name="Weng X."/>
            <person name="Barry K."/>
            <person name="Bonette J."/>
            <person name="Campitelli B."/>
            <person name="Daum C."/>
            <person name="Gordon S."/>
            <person name="Gould B."/>
            <person name="Lipzen A."/>
            <person name="Macqueen A."/>
            <person name="Palacio-Mejia J."/>
            <person name="Plott C."/>
            <person name="Shakirov E."/>
            <person name="Shu S."/>
            <person name="Yoshinaga Y."/>
            <person name="Zane M."/>
            <person name="Rokhsar D."/>
            <person name="Grimwood J."/>
            <person name="Schmutz J."/>
            <person name="Juenger T."/>
        </authorList>
    </citation>
    <scope>NUCLEOTIDE SEQUENCE [LARGE SCALE GENOMIC DNA]</scope>
    <source>
        <strain evidence="7">FIL2</strain>
    </source>
</reference>
<feature type="region of interest" description="Disordered" evidence="5">
    <location>
        <begin position="87"/>
        <end position="106"/>
    </location>
</feature>
<sequence>MHDLYTDYIQDSDASLELDRYLEDDAAPGTEVFDVMDWWREHGIRRYPTVAEMARNVLATPMCGRLPSEKMAHVSSIVRGYTQEKHIRSEEEEAVDNDAEQQETPEVVDGDLDEEILYMRALIVKQRGMLDDTRRRMKKAYRSMEKRIISLEREVRSGRQRQAAFRSNTGTSSGVPADNDEPVLKNSQEYAKTAGKDTSPEKGTRKRKKLTDQSDIQIRPPSEKMFKPIKDKNDAYNYYQTPISIQDFRCTEQVKATMEYIRSSGDEQILVRTTRIDNLFLEAKCLKEITQQNAWLENHIIDAYTAIVLQPRFEDSRFLCPVHYSWIASNYSSVSQRVIQDLANTIFAYDKVFMPFQVKQQHWIVVVIMNKEEEFQILDSSWKLQDYEPEIKKLIHGIAYIAKTVPTAPQNVGSWNIIQKQNVPKQTDGSSCGLYIIKYMELWNGSRLLKEFTQADIDNFRKEMAAQLIFAEANEALGVKEAVEALMSREDADS</sequence>
<dbReference type="AlphaFoldDB" id="A0A2T8KHY7"/>
<evidence type="ECO:0000256" key="2">
    <source>
        <dbReference type="ARBA" id="ARBA00022670"/>
    </source>
</evidence>
<dbReference type="EMBL" id="CM008048">
    <property type="protein sequence ID" value="PVH61795.1"/>
    <property type="molecule type" value="Genomic_DNA"/>
</dbReference>
<dbReference type="Gene3D" id="3.40.395.10">
    <property type="entry name" value="Adenoviral Proteinase, Chain A"/>
    <property type="match status" value="1"/>
</dbReference>
<evidence type="ECO:0000256" key="3">
    <source>
        <dbReference type="ARBA" id="ARBA00022801"/>
    </source>
</evidence>
<feature type="compositionally biased region" description="Polar residues" evidence="5">
    <location>
        <begin position="165"/>
        <end position="174"/>
    </location>
</feature>
<evidence type="ECO:0000259" key="6">
    <source>
        <dbReference type="PROSITE" id="PS50600"/>
    </source>
</evidence>
<evidence type="ECO:0000256" key="5">
    <source>
        <dbReference type="SAM" id="MobiDB-lite"/>
    </source>
</evidence>
<evidence type="ECO:0000256" key="4">
    <source>
        <dbReference type="ARBA" id="ARBA00022807"/>
    </source>
</evidence>
<evidence type="ECO:0000256" key="1">
    <source>
        <dbReference type="ARBA" id="ARBA00005234"/>
    </source>
</evidence>
<feature type="region of interest" description="Disordered" evidence="5">
    <location>
        <begin position="157"/>
        <end position="222"/>
    </location>
</feature>
<dbReference type="SUPFAM" id="SSF54001">
    <property type="entry name" value="Cysteine proteinases"/>
    <property type="match status" value="1"/>
</dbReference>
<dbReference type="Gramene" id="PVH61795">
    <property type="protein sequence ID" value="PVH61795"/>
    <property type="gene ID" value="PAHAL_3G124600"/>
</dbReference>
<dbReference type="PANTHER" id="PTHR12606">
    <property type="entry name" value="SENTRIN/SUMO-SPECIFIC PROTEASE"/>
    <property type="match status" value="1"/>
</dbReference>
<keyword evidence="4" id="KW-0788">Thiol protease</keyword>
<dbReference type="InterPro" id="IPR038765">
    <property type="entry name" value="Papain-like_cys_pep_sf"/>
</dbReference>
<dbReference type="InterPro" id="IPR008906">
    <property type="entry name" value="HATC_C_dom"/>
</dbReference>
<dbReference type="Pfam" id="PF05699">
    <property type="entry name" value="Dimer_Tnp_hAT"/>
    <property type="match status" value="1"/>
</dbReference>
<dbReference type="GO" id="GO:0046983">
    <property type="term" value="F:protein dimerization activity"/>
    <property type="evidence" value="ECO:0007669"/>
    <property type="project" value="InterPro"/>
</dbReference>
<accession>A0A2T8KHY7</accession>
<dbReference type="GO" id="GO:0005634">
    <property type="term" value="C:nucleus"/>
    <property type="evidence" value="ECO:0007669"/>
    <property type="project" value="TreeGrafter"/>
</dbReference>
<dbReference type="GO" id="GO:0006508">
    <property type="term" value="P:proteolysis"/>
    <property type="evidence" value="ECO:0007669"/>
    <property type="project" value="UniProtKB-KW"/>
</dbReference>
<keyword evidence="2" id="KW-0645">Protease</keyword>
<dbReference type="PANTHER" id="PTHR12606:SF1">
    <property type="entry name" value="UBIQUITIN-LIKE-SPECIFIC PROTEASE 1A"/>
    <property type="match status" value="1"/>
</dbReference>
<feature type="compositionally biased region" description="Acidic residues" evidence="5">
    <location>
        <begin position="90"/>
        <end position="106"/>
    </location>
</feature>